<evidence type="ECO:0000256" key="5">
    <source>
        <dbReference type="SAM" id="MobiDB-lite"/>
    </source>
</evidence>
<dbReference type="GO" id="GO:0005737">
    <property type="term" value="C:cytoplasm"/>
    <property type="evidence" value="ECO:0007669"/>
    <property type="project" value="TreeGrafter"/>
</dbReference>
<evidence type="ECO:0000256" key="2">
    <source>
        <dbReference type="ARBA" id="ARBA00022698"/>
    </source>
</evidence>
<keyword evidence="2" id="KW-0888">Threonine protease</keyword>
<evidence type="ECO:0000313" key="7">
    <source>
        <dbReference type="Proteomes" id="UP000811609"/>
    </source>
</evidence>
<dbReference type="PANTHER" id="PTHR32194:SF4">
    <property type="entry name" value="PROTEASOME SUBUNIT BETA TYPE-7"/>
    <property type="match status" value="1"/>
</dbReference>
<name>A0A8T1N9B1_CARIL</name>
<dbReference type="GO" id="GO:0051603">
    <property type="term" value="P:proteolysis involved in protein catabolic process"/>
    <property type="evidence" value="ECO:0007669"/>
    <property type="project" value="InterPro"/>
</dbReference>
<dbReference type="InterPro" id="IPR023333">
    <property type="entry name" value="Proteasome_suB-type"/>
</dbReference>
<dbReference type="InterPro" id="IPR001353">
    <property type="entry name" value="Proteasome_sua/b"/>
</dbReference>
<evidence type="ECO:0000256" key="1">
    <source>
        <dbReference type="ARBA" id="ARBA00022670"/>
    </source>
</evidence>
<reference evidence="6" key="1">
    <citation type="submission" date="2020-12" db="EMBL/GenBank/DDBJ databases">
        <title>WGS assembly of Carya illinoinensis cv. Pawnee.</title>
        <authorList>
            <person name="Platts A."/>
            <person name="Shu S."/>
            <person name="Wright S."/>
            <person name="Barry K."/>
            <person name="Edger P."/>
            <person name="Pires J.C."/>
            <person name="Schmutz J."/>
        </authorList>
    </citation>
    <scope>NUCLEOTIDE SEQUENCE</scope>
    <source>
        <tissue evidence="6">Leaf</tissue>
    </source>
</reference>
<accession>A0A8T1N9B1</accession>
<dbReference type="EMBL" id="CM031824">
    <property type="protein sequence ID" value="KAG6625644.1"/>
    <property type="molecule type" value="Genomic_DNA"/>
</dbReference>
<keyword evidence="1" id="KW-0645">Protease</keyword>
<dbReference type="Pfam" id="PF00227">
    <property type="entry name" value="Proteasome"/>
    <property type="match status" value="1"/>
</dbReference>
<dbReference type="GO" id="GO:0004298">
    <property type="term" value="F:threonine-type endopeptidase activity"/>
    <property type="evidence" value="ECO:0007669"/>
    <property type="project" value="UniProtKB-KW"/>
</dbReference>
<evidence type="ECO:0000256" key="4">
    <source>
        <dbReference type="ARBA" id="ARBA00023242"/>
    </source>
</evidence>
<dbReference type="Proteomes" id="UP000811609">
    <property type="component" value="Chromosome 16"/>
</dbReference>
<dbReference type="AlphaFoldDB" id="A0A8T1N9B1"/>
<keyword evidence="7" id="KW-1185">Reference proteome</keyword>
<dbReference type="GO" id="GO:0005839">
    <property type="term" value="C:proteasome core complex"/>
    <property type="evidence" value="ECO:0007669"/>
    <property type="project" value="InterPro"/>
</dbReference>
<comment type="caution">
    <text evidence="6">The sequence shown here is derived from an EMBL/GenBank/DDBJ whole genome shotgun (WGS) entry which is preliminary data.</text>
</comment>
<protein>
    <submittedName>
        <fullName evidence="6">Uncharacterized protein</fullName>
    </submittedName>
</protein>
<keyword evidence="3" id="KW-0378">Hydrolase</keyword>
<organism evidence="6 7">
    <name type="scientific">Carya illinoinensis</name>
    <name type="common">Pecan</name>
    <dbReference type="NCBI Taxonomy" id="32201"/>
    <lineage>
        <taxon>Eukaryota</taxon>
        <taxon>Viridiplantae</taxon>
        <taxon>Streptophyta</taxon>
        <taxon>Embryophyta</taxon>
        <taxon>Tracheophyta</taxon>
        <taxon>Spermatophyta</taxon>
        <taxon>Magnoliopsida</taxon>
        <taxon>eudicotyledons</taxon>
        <taxon>Gunneridae</taxon>
        <taxon>Pentapetalae</taxon>
        <taxon>rosids</taxon>
        <taxon>fabids</taxon>
        <taxon>Fagales</taxon>
        <taxon>Juglandaceae</taxon>
        <taxon>Carya</taxon>
    </lineage>
</organism>
<proteinExistence type="predicted"/>
<sequence length="106" mass="11843">MRDMIQFQQSFLTQKPKGLMGRKRGCGIRKTSTVPNPAYKGPWKHKDRIILGADTRTIEGPLITEKNCEKIHHMAPNIYCCGVGTTADTEAITGQFTTGRYEESPS</sequence>
<evidence type="ECO:0000313" key="6">
    <source>
        <dbReference type="EMBL" id="KAG6625644.1"/>
    </source>
</evidence>
<gene>
    <name evidence="6" type="ORF">CIPAW_16G112200</name>
</gene>
<evidence type="ECO:0000256" key="3">
    <source>
        <dbReference type="ARBA" id="ARBA00022801"/>
    </source>
</evidence>
<feature type="region of interest" description="Disordered" evidence="5">
    <location>
        <begin position="18"/>
        <end position="40"/>
    </location>
</feature>
<keyword evidence="4" id="KW-0539">Nucleus</keyword>
<dbReference type="PANTHER" id="PTHR32194">
    <property type="entry name" value="METALLOPROTEASE TLDD"/>
    <property type="match status" value="1"/>
</dbReference>